<feature type="domain" description="CheW-like" evidence="2">
    <location>
        <begin position="27"/>
        <end position="178"/>
    </location>
</feature>
<evidence type="ECO:0000256" key="1">
    <source>
        <dbReference type="SAM" id="MobiDB-lite"/>
    </source>
</evidence>
<dbReference type="GO" id="GO:0006935">
    <property type="term" value="P:chemotaxis"/>
    <property type="evidence" value="ECO:0007669"/>
    <property type="project" value="InterPro"/>
</dbReference>
<dbReference type="GO" id="GO:0005829">
    <property type="term" value="C:cytosol"/>
    <property type="evidence" value="ECO:0007669"/>
    <property type="project" value="TreeGrafter"/>
</dbReference>
<gene>
    <name evidence="3" type="ORF">A0U91_16565</name>
</gene>
<dbReference type="PANTHER" id="PTHR22617:SF23">
    <property type="entry name" value="CHEMOTAXIS PROTEIN CHEW"/>
    <property type="match status" value="1"/>
</dbReference>
<organism evidence="3 4">
    <name type="scientific">Acetobacter persici</name>
    <dbReference type="NCBI Taxonomy" id="1076596"/>
    <lineage>
        <taxon>Bacteria</taxon>
        <taxon>Pseudomonadati</taxon>
        <taxon>Pseudomonadota</taxon>
        <taxon>Alphaproteobacteria</taxon>
        <taxon>Acetobacterales</taxon>
        <taxon>Acetobacteraceae</taxon>
        <taxon>Acetobacter</taxon>
    </lineage>
</organism>
<sequence length="188" mass="20132">MYKVLKMSELPPSNPEQSDNDISLNGSEQGIILAVGLSQYCVPILQVSTIIEYERPTTIPHSPRYVEGAINLRGNIIPVVNLGTYLDVEPTPDLDHRYVVIAETPDPNDAQEIIVFGLLIDKVVRIFDMAARTVQPISADGGKSDLSGLVMLGGEDGKSAAEMIGVLDLAAIAAQVKGKPAGLSSMEF</sequence>
<dbReference type="Pfam" id="PF01584">
    <property type="entry name" value="CheW"/>
    <property type="match status" value="1"/>
</dbReference>
<reference evidence="3 4" key="1">
    <citation type="submission" date="2016-03" db="EMBL/GenBank/DDBJ databases">
        <title>Acetic acid bacteria sequencing.</title>
        <authorList>
            <person name="Brandt J."/>
            <person name="Jakob F."/>
            <person name="Vogel R.F."/>
        </authorList>
    </citation>
    <scope>NUCLEOTIDE SEQUENCE [LARGE SCALE GENOMIC DNA]</scope>
    <source>
        <strain evidence="3 4">TMW2.1084</strain>
        <plasmid evidence="4">pac1084_1</plasmid>
    </source>
</reference>
<evidence type="ECO:0000313" key="4">
    <source>
        <dbReference type="Proteomes" id="UP000189055"/>
    </source>
</evidence>
<feature type="region of interest" description="Disordered" evidence="1">
    <location>
        <begin position="1"/>
        <end position="22"/>
    </location>
</feature>
<dbReference type="InterPro" id="IPR036061">
    <property type="entry name" value="CheW-like_dom_sf"/>
</dbReference>
<geneLocation type="plasmid" evidence="4">
    <name>pac1084_1</name>
</geneLocation>
<dbReference type="Proteomes" id="UP000189055">
    <property type="component" value="Plasmid pAC1084_1"/>
</dbReference>
<dbReference type="Gene3D" id="2.30.30.40">
    <property type="entry name" value="SH3 Domains"/>
    <property type="match status" value="1"/>
</dbReference>
<dbReference type="InterPro" id="IPR039315">
    <property type="entry name" value="CheW"/>
</dbReference>
<evidence type="ECO:0000259" key="2">
    <source>
        <dbReference type="PROSITE" id="PS50851"/>
    </source>
</evidence>
<dbReference type="EMBL" id="CP014688">
    <property type="protein sequence ID" value="AQT06619.1"/>
    <property type="molecule type" value="Genomic_DNA"/>
</dbReference>
<accession>A0A1U9LJU7</accession>
<proteinExistence type="predicted"/>
<evidence type="ECO:0000313" key="3">
    <source>
        <dbReference type="EMBL" id="AQT06619.1"/>
    </source>
</evidence>
<name>A0A1U9LJU7_9PROT</name>
<protein>
    <recommendedName>
        <fullName evidence="2">CheW-like domain-containing protein</fullName>
    </recommendedName>
</protein>
<dbReference type="SMART" id="SM00260">
    <property type="entry name" value="CheW"/>
    <property type="match status" value="1"/>
</dbReference>
<dbReference type="PROSITE" id="PS50851">
    <property type="entry name" value="CHEW"/>
    <property type="match status" value="1"/>
</dbReference>
<dbReference type="InterPro" id="IPR002545">
    <property type="entry name" value="CheW-lke_dom"/>
</dbReference>
<dbReference type="KEGG" id="aper:A0U91_16565"/>
<dbReference type="Gene3D" id="2.40.50.180">
    <property type="entry name" value="CheA-289, Domain 4"/>
    <property type="match status" value="1"/>
</dbReference>
<dbReference type="PANTHER" id="PTHR22617">
    <property type="entry name" value="CHEMOTAXIS SENSOR HISTIDINE KINASE-RELATED"/>
    <property type="match status" value="1"/>
</dbReference>
<dbReference type="GO" id="GO:0007165">
    <property type="term" value="P:signal transduction"/>
    <property type="evidence" value="ECO:0007669"/>
    <property type="project" value="InterPro"/>
</dbReference>
<dbReference type="AlphaFoldDB" id="A0A1U9LJU7"/>
<keyword evidence="3" id="KW-0614">Plasmid</keyword>
<dbReference type="SUPFAM" id="SSF50341">
    <property type="entry name" value="CheW-like"/>
    <property type="match status" value="1"/>
</dbReference>